<feature type="chain" id="PRO_5020423125" evidence="1">
    <location>
        <begin position="20"/>
        <end position="358"/>
    </location>
</feature>
<comment type="caution">
    <text evidence="2">The sequence shown here is derived from an EMBL/GenBank/DDBJ whole genome shotgun (WGS) entry which is preliminary data.</text>
</comment>
<accession>A0A4V1M5W0</accession>
<protein>
    <submittedName>
        <fullName evidence="2">Uncharacterized protein</fullName>
    </submittedName>
</protein>
<reference evidence="2 3" key="1">
    <citation type="submission" date="2019-01" db="EMBL/GenBank/DDBJ databases">
        <title>Lacunisphaera sp. strain TWA-58.</title>
        <authorList>
            <person name="Chen W.-M."/>
        </authorList>
    </citation>
    <scope>NUCLEOTIDE SEQUENCE [LARGE SCALE GENOMIC DNA]</scope>
    <source>
        <strain evidence="2 3">TWA-58</strain>
    </source>
</reference>
<dbReference type="EMBL" id="SDHX01000002">
    <property type="protein sequence ID" value="RXK52886.1"/>
    <property type="molecule type" value="Genomic_DNA"/>
</dbReference>
<sequence>MKSIAASLLTLAFAAGAFAQQPAAPAPEVFIKGDMAIKFSTRTNTESDGKPKEGVTDRYTLSVNVANSALFRGTIEHTPYISKLVGSSQLAKLVYTVDCDVVNPRNPSQTRNVGRLFGTVPVDDKNTYRFADGDLKLVVFPVGTAKGFETLFKGLAVGKQPASSEGFMSKLKKEALNITRSVNGKNVALAVTNYDRMDFKSHVLAAGPVQIYPEATVNGSMIYDYGRTAWYFDGVTITYVLDGRQYQDKLTGNIRWIEAANRAASGEGEYQFDIRVNEPAQSESSVFSGPADESAFFAQDEAIPALTGVMKYKDTMMGESVSSSAVTIDLKGHKLTKQQGMNLAKLLLLTVVVPLNAE</sequence>
<dbReference type="Proteomes" id="UP000290218">
    <property type="component" value="Unassembled WGS sequence"/>
</dbReference>
<proteinExistence type="predicted"/>
<dbReference type="OrthoDB" id="179773at2"/>
<organism evidence="2 3">
    <name type="scientific">Oleiharenicola lentus</name>
    <dbReference type="NCBI Taxonomy" id="2508720"/>
    <lineage>
        <taxon>Bacteria</taxon>
        <taxon>Pseudomonadati</taxon>
        <taxon>Verrucomicrobiota</taxon>
        <taxon>Opitutia</taxon>
        <taxon>Opitutales</taxon>
        <taxon>Opitutaceae</taxon>
        <taxon>Oleiharenicola</taxon>
    </lineage>
</organism>
<feature type="signal peptide" evidence="1">
    <location>
        <begin position="1"/>
        <end position="19"/>
    </location>
</feature>
<gene>
    <name evidence="2" type="ORF">ESB00_14335</name>
</gene>
<evidence type="ECO:0000313" key="3">
    <source>
        <dbReference type="Proteomes" id="UP000290218"/>
    </source>
</evidence>
<dbReference type="RefSeq" id="WP_129048476.1">
    <property type="nucleotide sequence ID" value="NZ_SDHX01000002.1"/>
</dbReference>
<keyword evidence="3" id="KW-1185">Reference proteome</keyword>
<dbReference type="AlphaFoldDB" id="A0A4V1M5W0"/>
<evidence type="ECO:0000313" key="2">
    <source>
        <dbReference type="EMBL" id="RXK52886.1"/>
    </source>
</evidence>
<keyword evidence="1" id="KW-0732">Signal</keyword>
<evidence type="ECO:0000256" key="1">
    <source>
        <dbReference type="SAM" id="SignalP"/>
    </source>
</evidence>
<name>A0A4V1M5W0_9BACT</name>